<proteinExistence type="predicted"/>
<keyword evidence="3" id="KW-0804">Transcription</keyword>
<dbReference type="PROSITE" id="PS50977">
    <property type="entry name" value="HTH_TETR_2"/>
    <property type="match status" value="1"/>
</dbReference>
<dbReference type="Pfam" id="PF00440">
    <property type="entry name" value="TetR_N"/>
    <property type="match status" value="1"/>
</dbReference>
<evidence type="ECO:0000259" key="5">
    <source>
        <dbReference type="PROSITE" id="PS50977"/>
    </source>
</evidence>
<dbReference type="PANTHER" id="PTHR30055:SF234">
    <property type="entry name" value="HTH-TYPE TRANSCRIPTIONAL REGULATOR BETI"/>
    <property type="match status" value="1"/>
</dbReference>
<dbReference type="InterPro" id="IPR023772">
    <property type="entry name" value="DNA-bd_HTH_TetR-type_CS"/>
</dbReference>
<dbReference type="Gene3D" id="1.10.10.60">
    <property type="entry name" value="Homeodomain-like"/>
    <property type="match status" value="1"/>
</dbReference>
<sequence length="205" mass="22355">MGLREIKSARTRQRMVGVAVELFLEQGYDDTTMEQIAESAEAGTTTLYRYFPTKDLLLLDRLVGGPDLGERLRDRPSDEPVGEALAAVLRAAAADFDAPDLRIAEIRQLVDVTPVPRARLWDFHLSARTRLQDALAARMGRAAADLSVRLTATLALEILTLSDDHRRTRDHPTSHSAAIEDVLAGLPDAELVLPSGAAARAEPVP</sequence>
<evidence type="ECO:0000256" key="1">
    <source>
        <dbReference type="ARBA" id="ARBA00023015"/>
    </source>
</evidence>
<dbReference type="Gene3D" id="1.10.357.10">
    <property type="entry name" value="Tetracycline Repressor, domain 2"/>
    <property type="match status" value="1"/>
</dbReference>
<keyword evidence="1" id="KW-0805">Transcription regulation</keyword>
<organism evidence="6 7">
    <name type="scientific">Pseudonocardia nematodicida</name>
    <dbReference type="NCBI Taxonomy" id="1206997"/>
    <lineage>
        <taxon>Bacteria</taxon>
        <taxon>Bacillati</taxon>
        <taxon>Actinomycetota</taxon>
        <taxon>Actinomycetes</taxon>
        <taxon>Pseudonocardiales</taxon>
        <taxon>Pseudonocardiaceae</taxon>
        <taxon>Pseudonocardia</taxon>
    </lineage>
</organism>
<dbReference type="SUPFAM" id="SSF46689">
    <property type="entry name" value="Homeodomain-like"/>
    <property type="match status" value="1"/>
</dbReference>
<dbReference type="InterPro" id="IPR001647">
    <property type="entry name" value="HTH_TetR"/>
</dbReference>
<feature type="domain" description="HTH tetR-type" evidence="5">
    <location>
        <begin position="9"/>
        <end position="69"/>
    </location>
</feature>
<accession>A0ABV1KH23</accession>
<reference evidence="6 7" key="1">
    <citation type="submission" date="2024-03" db="EMBL/GenBank/DDBJ databases">
        <title>Draft genome sequence of Pseudonocardia nematodicida JCM 31783.</title>
        <authorList>
            <person name="Butdee W."/>
            <person name="Duangmal K."/>
        </authorList>
    </citation>
    <scope>NUCLEOTIDE SEQUENCE [LARGE SCALE GENOMIC DNA]</scope>
    <source>
        <strain evidence="6 7">JCM 31783</strain>
    </source>
</reference>
<dbReference type="EMBL" id="JBEDNQ010000011">
    <property type="protein sequence ID" value="MEQ3553760.1"/>
    <property type="molecule type" value="Genomic_DNA"/>
</dbReference>
<dbReference type="InterPro" id="IPR050109">
    <property type="entry name" value="HTH-type_TetR-like_transc_reg"/>
</dbReference>
<evidence type="ECO:0000256" key="3">
    <source>
        <dbReference type="ARBA" id="ARBA00023163"/>
    </source>
</evidence>
<dbReference type="RefSeq" id="WP_349300818.1">
    <property type="nucleotide sequence ID" value="NZ_JBEDNQ010000011.1"/>
</dbReference>
<dbReference type="PANTHER" id="PTHR30055">
    <property type="entry name" value="HTH-TYPE TRANSCRIPTIONAL REGULATOR RUTR"/>
    <property type="match status" value="1"/>
</dbReference>
<dbReference type="InterPro" id="IPR009057">
    <property type="entry name" value="Homeodomain-like_sf"/>
</dbReference>
<dbReference type="PROSITE" id="PS01081">
    <property type="entry name" value="HTH_TETR_1"/>
    <property type="match status" value="1"/>
</dbReference>
<evidence type="ECO:0000313" key="7">
    <source>
        <dbReference type="Proteomes" id="UP001494902"/>
    </source>
</evidence>
<evidence type="ECO:0000256" key="4">
    <source>
        <dbReference type="PROSITE-ProRule" id="PRU00335"/>
    </source>
</evidence>
<gene>
    <name evidence="6" type="ORF">WIS52_25075</name>
</gene>
<keyword evidence="7" id="KW-1185">Reference proteome</keyword>
<keyword evidence="2 4" id="KW-0238">DNA-binding</keyword>
<dbReference type="PRINTS" id="PR00455">
    <property type="entry name" value="HTHTETR"/>
</dbReference>
<protein>
    <submittedName>
        <fullName evidence="6">Helix-turn-helix domain-containing protein</fullName>
    </submittedName>
</protein>
<comment type="caution">
    <text evidence="6">The sequence shown here is derived from an EMBL/GenBank/DDBJ whole genome shotgun (WGS) entry which is preliminary data.</text>
</comment>
<evidence type="ECO:0000256" key="2">
    <source>
        <dbReference type="ARBA" id="ARBA00023125"/>
    </source>
</evidence>
<name>A0ABV1KH23_9PSEU</name>
<dbReference type="Proteomes" id="UP001494902">
    <property type="component" value="Unassembled WGS sequence"/>
</dbReference>
<feature type="DNA-binding region" description="H-T-H motif" evidence="4">
    <location>
        <begin position="32"/>
        <end position="51"/>
    </location>
</feature>
<evidence type="ECO:0000313" key="6">
    <source>
        <dbReference type="EMBL" id="MEQ3553760.1"/>
    </source>
</evidence>